<proteinExistence type="predicted"/>
<reference evidence="1 2" key="1">
    <citation type="journal article" date="2016" name="Nat. Commun.">
        <title>Ectomycorrhizal ecology is imprinted in the genome of the dominant symbiotic fungus Cenococcum geophilum.</title>
        <authorList>
            <consortium name="DOE Joint Genome Institute"/>
            <person name="Peter M."/>
            <person name="Kohler A."/>
            <person name="Ohm R.A."/>
            <person name="Kuo A."/>
            <person name="Krutzmann J."/>
            <person name="Morin E."/>
            <person name="Arend M."/>
            <person name="Barry K.W."/>
            <person name="Binder M."/>
            <person name="Choi C."/>
            <person name="Clum A."/>
            <person name="Copeland A."/>
            <person name="Grisel N."/>
            <person name="Haridas S."/>
            <person name="Kipfer T."/>
            <person name="LaButti K."/>
            <person name="Lindquist E."/>
            <person name="Lipzen A."/>
            <person name="Maire R."/>
            <person name="Meier B."/>
            <person name="Mihaltcheva S."/>
            <person name="Molinier V."/>
            <person name="Murat C."/>
            <person name="Poggeler S."/>
            <person name="Quandt C.A."/>
            <person name="Sperisen C."/>
            <person name="Tritt A."/>
            <person name="Tisserant E."/>
            <person name="Crous P.W."/>
            <person name="Henrissat B."/>
            <person name="Nehls U."/>
            <person name="Egli S."/>
            <person name="Spatafora J.W."/>
            <person name="Grigoriev I.V."/>
            <person name="Martin F.M."/>
        </authorList>
    </citation>
    <scope>NUCLEOTIDE SEQUENCE [LARGE SCALE GENOMIC DNA]</scope>
    <source>
        <strain evidence="1 2">1.58</strain>
    </source>
</reference>
<gene>
    <name evidence="1" type="ORF">K441DRAFT_670638</name>
</gene>
<evidence type="ECO:0000313" key="2">
    <source>
        <dbReference type="Proteomes" id="UP000250078"/>
    </source>
</evidence>
<name>A0ACC8EMR3_9PEZI</name>
<keyword evidence="2" id="KW-1185">Reference proteome</keyword>
<accession>A0ACC8EMR3</accession>
<protein>
    <submittedName>
        <fullName evidence="1">Uncharacterized protein</fullName>
    </submittedName>
</protein>
<dbReference type="Proteomes" id="UP000250078">
    <property type="component" value="Unassembled WGS sequence"/>
</dbReference>
<sequence>MLDSSLHVPVEHSKTDIRCIALPSLWNQPLLRNTEEAGENMNVCVPIFRASSTFWLNASFNH</sequence>
<dbReference type="EMBL" id="KV748260">
    <property type="protein sequence ID" value="OCK87461.1"/>
    <property type="molecule type" value="Genomic_DNA"/>
</dbReference>
<organism evidence="1 2">
    <name type="scientific">Cenococcum geophilum 1.58</name>
    <dbReference type="NCBI Taxonomy" id="794803"/>
    <lineage>
        <taxon>Eukaryota</taxon>
        <taxon>Fungi</taxon>
        <taxon>Dikarya</taxon>
        <taxon>Ascomycota</taxon>
        <taxon>Pezizomycotina</taxon>
        <taxon>Dothideomycetes</taxon>
        <taxon>Pleosporomycetidae</taxon>
        <taxon>Gloniales</taxon>
        <taxon>Gloniaceae</taxon>
        <taxon>Cenococcum</taxon>
    </lineage>
</organism>
<evidence type="ECO:0000313" key="1">
    <source>
        <dbReference type="EMBL" id="OCK87461.1"/>
    </source>
</evidence>